<name>A0AAD7NEA8_9AGAR</name>
<proteinExistence type="predicted"/>
<dbReference type="Proteomes" id="UP001215598">
    <property type="component" value="Unassembled WGS sequence"/>
</dbReference>
<comment type="caution">
    <text evidence="1">The sequence shown here is derived from an EMBL/GenBank/DDBJ whole genome shotgun (WGS) entry which is preliminary data.</text>
</comment>
<organism evidence="1 2">
    <name type="scientific">Mycena metata</name>
    <dbReference type="NCBI Taxonomy" id="1033252"/>
    <lineage>
        <taxon>Eukaryota</taxon>
        <taxon>Fungi</taxon>
        <taxon>Dikarya</taxon>
        <taxon>Basidiomycota</taxon>
        <taxon>Agaricomycotina</taxon>
        <taxon>Agaricomycetes</taxon>
        <taxon>Agaricomycetidae</taxon>
        <taxon>Agaricales</taxon>
        <taxon>Marasmiineae</taxon>
        <taxon>Mycenaceae</taxon>
        <taxon>Mycena</taxon>
    </lineage>
</organism>
<reference evidence="1" key="1">
    <citation type="submission" date="2023-03" db="EMBL/GenBank/DDBJ databases">
        <title>Massive genome expansion in bonnet fungi (Mycena s.s.) driven by repeated elements and novel gene families across ecological guilds.</title>
        <authorList>
            <consortium name="Lawrence Berkeley National Laboratory"/>
            <person name="Harder C.B."/>
            <person name="Miyauchi S."/>
            <person name="Viragh M."/>
            <person name="Kuo A."/>
            <person name="Thoen E."/>
            <person name="Andreopoulos B."/>
            <person name="Lu D."/>
            <person name="Skrede I."/>
            <person name="Drula E."/>
            <person name="Henrissat B."/>
            <person name="Morin E."/>
            <person name="Kohler A."/>
            <person name="Barry K."/>
            <person name="LaButti K."/>
            <person name="Morin E."/>
            <person name="Salamov A."/>
            <person name="Lipzen A."/>
            <person name="Mereny Z."/>
            <person name="Hegedus B."/>
            <person name="Baldrian P."/>
            <person name="Stursova M."/>
            <person name="Weitz H."/>
            <person name="Taylor A."/>
            <person name="Grigoriev I.V."/>
            <person name="Nagy L.G."/>
            <person name="Martin F."/>
            <person name="Kauserud H."/>
        </authorList>
    </citation>
    <scope>NUCLEOTIDE SEQUENCE</scope>
    <source>
        <strain evidence="1">CBHHK182m</strain>
    </source>
</reference>
<evidence type="ECO:0000313" key="2">
    <source>
        <dbReference type="Proteomes" id="UP001215598"/>
    </source>
</evidence>
<keyword evidence="2" id="KW-1185">Reference proteome</keyword>
<protein>
    <submittedName>
        <fullName evidence="1">Uncharacterized protein</fullName>
    </submittedName>
</protein>
<sequence>MARKVTGKAPGRESDFSAEKKTWLETFHQELVDAGFGVKGGDPGPVYDTVTTHFVLRYGLEEPFGRDVGDPPPDVPAPPVNVSEAEKADHLAARKKLRTAWILFFKIANWYRARYRNKKIHSGAIKSILADMRAMSGANARPRRQLPAVLYSKLHYPTRIKPRFDTMWDSLKATTPDKERIALSCKFVYTCWDEETEEFRRDIEKQAEEQHRAALEEWRAGREAPEASAEVYHEALENLNTVGIPLVDALAERLGMHVVLLAVGPVGSEGGQVALRSVFSDTAGGLTSKTWAQLDHTGFTAMEKSITRYGCGFFSKADCVARMAADR</sequence>
<evidence type="ECO:0000313" key="1">
    <source>
        <dbReference type="EMBL" id="KAJ7756676.1"/>
    </source>
</evidence>
<dbReference type="AlphaFoldDB" id="A0AAD7NEA8"/>
<gene>
    <name evidence="1" type="ORF">B0H16DRAFT_1721741</name>
</gene>
<dbReference type="EMBL" id="JARKIB010000046">
    <property type="protein sequence ID" value="KAJ7756676.1"/>
    <property type="molecule type" value="Genomic_DNA"/>
</dbReference>
<accession>A0AAD7NEA8</accession>